<name>A0A3S8Z6Z5_9ACTO</name>
<evidence type="ECO:0008006" key="3">
    <source>
        <dbReference type="Google" id="ProtNLM"/>
    </source>
</evidence>
<organism evidence="1 2">
    <name type="scientific">Flaviflexus salsibiostraticola</name>
    <dbReference type="NCBI Taxonomy" id="1282737"/>
    <lineage>
        <taxon>Bacteria</taxon>
        <taxon>Bacillati</taxon>
        <taxon>Actinomycetota</taxon>
        <taxon>Actinomycetes</taxon>
        <taxon>Actinomycetales</taxon>
        <taxon>Actinomycetaceae</taxon>
        <taxon>Flaviflexus</taxon>
    </lineage>
</organism>
<dbReference type="KEGG" id="fsl:EJO69_01995"/>
<dbReference type="Proteomes" id="UP000270021">
    <property type="component" value="Chromosome"/>
</dbReference>
<protein>
    <recommendedName>
        <fullName evidence="3">AbiEi antitoxin C-terminal domain-containing protein</fullName>
    </recommendedName>
</protein>
<evidence type="ECO:0000313" key="2">
    <source>
        <dbReference type="Proteomes" id="UP000270021"/>
    </source>
</evidence>
<evidence type="ECO:0000313" key="1">
    <source>
        <dbReference type="EMBL" id="AZN29204.1"/>
    </source>
</evidence>
<accession>A0A3S8Z6Z5</accession>
<dbReference type="RefSeq" id="WP_126038534.1">
    <property type="nucleotide sequence ID" value="NZ_CP034438.1"/>
</dbReference>
<reference evidence="1 2" key="1">
    <citation type="submission" date="2018-12" db="EMBL/GenBank/DDBJ databases">
        <title>Complete genome sequence of Flaviflexus salsibiostraticola KCTC 33148.</title>
        <authorList>
            <person name="Bae J.-W."/>
        </authorList>
    </citation>
    <scope>NUCLEOTIDE SEQUENCE [LARGE SCALE GENOMIC DNA]</scope>
    <source>
        <strain evidence="1 2">KCTC 33148</strain>
    </source>
</reference>
<gene>
    <name evidence="1" type="ORF">EJO69_01995</name>
</gene>
<sequence length="173" mass="19110">MGIVKGTDFYGDPRGDELCVVAPERAVPADLCAVPGMRARAVHAHIRGHAVLVDHAAVFVHTGRWTVNPRTLWEVPTAPLPGRSTRWTTDRRLLKKDHVEWPGGVPVTTPVRTTADLLMLKPERGVLGVLEMLRHGVDADEVIDFMGERFRGRDTWGASRLIAQLAVTGVRTR</sequence>
<dbReference type="EMBL" id="CP034438">
    <property type="protein sequence ID" value="AZN29204.1"/>
    <property type="molecule type" value="Genomic_DNA"/>
</dbReference>
<dbReference type="OrthoDB" id="9843935at2"/>
<proteinExistence type="predicted"/>
<keyword evidence="2" id="KW-1185">Reference proteome</keyword>
<dbReference type="AlphaFoldDB" id="A0A3S8Z6Z5"/>